<reference evidence="1 2" key="1">
    <citation type="submission" date="2015-09" db="EMBL/GenBank/DDBJ databases">
        <authorList>
            <consortium name="Swine Surveillance"/>
        </authorList>
    </citation>
    <scope>NUCLEOTIDE SEQUENCE [LARGE SCALE GENOMIC DNA]</scope>
    <source>
        <strain evidence="1 2">CECT 5294</strain>
    </source>
</reference>
<evidence type="ECO:0000313" key="1">
    <source>
        <dbReference type="EMBL" id="CUH58801.1"/>
    </source>
</evidence>
<evidence type="ECO:0008006" key="3">
    <source>
        <dbReference type="Google" id="ProtNLM"/>
    </source>
</evidence>
<accession>A0A0P1EV11</accession>
<name>A0A0P1EV11_9RHOB</name>
<proteinExistence type="predicted"/>
<dbReference type="EMBL" id="CYRX01000005">
    <property type="protein sequence ID" value="CUH58801.1"/>
    <property type="molecule type" value="Genomic_DNA"/>
</dbReference>
<dbReference type="Proteomes" id="UP000051298">
    <property type="component" value="Unassembled WGS sequence"/>
</dbReference>
<dbReference type="RefSeq" id="WP_058122162.1">
    <property type="nucleotide sequence ID" value="NZ_CYRX01000005.1"/>
</dbReference>
<evidence type="ECO:0000313" key="2">
    <source>
        <dbReference type="Proteomes" id="UP000051298"/>
    </source>
</evidence>
<dbReference type="AlphaFoldDB" id="A0A0P1EV11"/>
<dbReference type="Gene3D" id="1.20.120.330">
    <property type="entry name" value="Nucleotidyltransferases domain 2"/>
    <property type="match status" value="1"/>
</dbReference>
<protein>
    <recommendedName>
        <fullName evidence="3">HEPN domain-containing protein</fullName>
    </recommendedName>
</protein>
<gene>
    <name evidence="1" type="ORF">THS5294_00079</name>
</gene>
<organism evidence="1 2">
    <name type="scientific">Thalassobacter stenotrophicus</name>
    <dbReference type="NCBI Taxonomy" id="266809"/>
    <lineage>
        <taxon>Bacteria</taxon>
        <taxon>Pseudomonadati</taxon>
        <taxon>Pseudomonadota</taxon>
        <taxon>Alphaproteobacteria</taxon>
        <taxon>Rhodobacterales</taxon>
        <taxon>Roseobacteraceae</taxon>
        <taxon>Thalassobacter</taxon>
    </lineage>
</organism>
<sequence length="198" mass="22815">MKSEADLYLERAQEYLRAAEIVFQAEDSKDWENRNPIYFLLLHSAELGLKSLGKSRGLDTHNSHDLVVLLRTVTQAGDRIHLRRIYRKLVELRLGKIHSKFVGSQHKLSQAAIEVETASMRYKPLGLAHTFRLLGVLGQSEMTKIEFGKEIKKYWHSVRYPRFGITTYPEYHATFALCAGIIEVSQHEREKASNSKVF</sequence>